<comment type="caution">
    <text evidence="5">The sequence shown here is derived from an EMBL/GenBank/DDBJ whole genome shotgun (WGS) entry which is preliminary data.</text>
</comment>
<evidence type="ECO:0000259" key="4">
    <source>
        <dbReference type="PROSITE" id="PS50932"/>
    </source>
</evidence>
<dbReference type="Gene3D" id="1.10.260.40">
    <property type="entry name" value="lambda repressor-like DNA-binding domains"/>
    <property type="match status" value="1"/>
</dbReference>
<reference evidence="5 6" key="1">
    <citation type="submission" date="2019-06" db="EMBL/GenBank/DDBJ databases">
        <title>Whole genome shotgun sequence of Cellulomonas uda NBRC 3747.</title>
        <authorList>
            <person name="Hosoyama A."/>
            <person name="Uohara A."/>
            <person name="Ohji S."/>
            <person name="Ichikawa N."/>
        </authorList>
    </citation>
    <scope>NUCLEOTIDE SEQUENCE [LARGE SCALE GENOMIC DNA]</scope>
    <source>
        <strain evidence="5 6">NBRC 3747</strain>
    </source>
</reference>
<dbReference type="PANTHER" id="PTHR30146:SF109">
    <property type="entry name" value="HTH-TYPE TRANSCRIPTIONAL REGULATOR GALS"/>
    <property type="match status" value="1"/>
</dbReference>
<dbReference type="InterPro" id="IPR046335">
    <property type="entry name" value="LacI/GalR-like_sensor"/>
</dbReference>
<evidence type="ECO:0000256" key="2">
    <source>
        <dbReference type="ARBA" id="ARBA00023125"/>
    </source>
</evidence>
<keyword evidence="3" id="KW-0804">Transcription</keyword>
<evidence type="ECO:0000256" key="1">
    <source>
        <dbReference type="ARBA" id="ARBA00023015"/>
    </source>
</evidence>
<dbReference type="InterPro" id="IPR028082">
    <property type="entry name" value="Peripla_BP_I"/>
</dbReference>
<dbReference type="Pfam" id="PF13377">
    <property type="entry name" value="Peripla_BP_3"/>
    <property type="match status" value="1"/>
</dbReference>
<dbReference type="SUPFAM" id="SSF47413">
    <property type="entry name" value="lambda repressor-like DNA-binding domains"/>
    <property type="match status" value="1"/>
</dbReference>
<dbReference type="CDD" id="cd01392">
    <property type="entry name" value="HTH_LacI"/>
    <property type="match status" value="1"/>
</dbReference>
<dbReference type="AlphaFoldDB" id="A0A4Y3K9I1"/>
<evidence type="ECO:0000313" key="6">
    <source>
        <dbReference type="Proteomes" id="UP000315842"/>
    </source>
</evidence>
<dbReference type="Proteomes" id="UP000315842">
    <property type="component" value="Unassembled WGS sequence"/>
</dbReference>
<accession>A0A4Y3K9I1</accession>
<proteinExistence type="predicted"/>
<name>A0A4Y3K9I1_CELUD</name>
<dbReference type="PANTHER" id="PTHR30146">
    <property type="entry name" value="LACI-RELATED TRANSCRIPTIONAL REPRESSOR"/>
    <property type="match status" value="1"/>
</dbReference>
<dbReference type="GO" id="GO:0003700">
    <property type="term" value="F:DNA-binding transcription factor activity"/>
    <property type="evidence" value="ECO:0007669"/>
    <property type="project" value="TreeGrafter"/>
</dbReference>
<organism evidence="5 6">
    <name type="scientific">Cellulomonas uda</name>
    <dbReference type="NCBI Taxonomy" id="1714"/>
    <lineage>
        <taxon>Bacteria</taxon>
        <taxon>Bacillati</taxon>
        <taxon>Actinomycetota</taxon>
        <taxon>Actinomycetes</taxon>
        <taxon>Micrococcales</taxon>
        <taxon>Cellulomonadaceae</taxon>
        <taxon>Cellulomonas</taxon>
    </lineage>
</organism>
<keyword evidence="6" id="KW-1185">Reference proteome</keyword>
<dbReference type="SMART" id="SM00354">
    <property type="entry name" value="HTH_LACI"/>
    <property type="match status" value="1"/>
</dbReference>
<dbReference type="InterPro" id="IPR000843">
    <property type="entry name" value="HTH_LacI"/>
</dbReference>
<evidence type="ECO:0000256" key="3">
    <source>
        <dbReference type="ARBA" id="ARBA00023163"/>
    </source>
</evidence>
<keyword evidence="1" id="KW-0805">Transcription regulation</keyword>
<dbReference type="RefSeq" id="WP_244937591.1">
    <property type="nucleotide sequence ID" value="NZ_BJLP01000001.1"/>
</dbReference>
<dbReference type="GO" id="GO:0000976">
    <property type="term" value="F:transcription cis-regulatory region binding"/>
    <property type="evidence" value="ECO:0007669"/>
    <property type="project" value="TreeGrafter"/>
</dbReference>
<dbReference type="EMBL" id="BJLP01000001">
    <property type="protein sequence ID" value="GEA79628.1"/>
    <property type="molecule type" value="Genomic_DNA"/>
</dbReference>
<feature type="domain" description="HTH lacI-type" evidence="4">
    <location>
        <begin position="1"/>
        <end position="50"/>
    </location>
</feature>
<evidence type="ECO:0000313" key="5">
    <source>
        <dbReference type="EMBL" id="GEA79628.1"/>
    </source>
</evidence>
<keyword evidence="2" id="KW-0238">DNA-binding</keyword>
<dbReference type="Gene3D" id="3.40.50.2300">
    <property type="match status" value="2"/>
</dbReference>
<dbReference type="SUPFAM" id="SSF53822">
    <property type="entry name" value="Periplasmic binding protein-like I"/>
    <property type="match status" value="1"/>
</dbReference>
<dbReference type="Pfam" id="PF00356">
    <property type="entry name" value="LacI"/>
    <property type="match status" value="1"/>
</dbReference>
<dbReference type="InterPro" id="IPR010982">
    <property type="entry name" value="Lambda_DNA-bd_dom_sf"/>
</dbReference>
<gene>
    <name evidence="5" type="ORF">CUD01_00720</name>
</gene>
<dbReference type="PROSITE" id="PS50932">
    <property type="entry name" value="HTH_LACI_2"/>
    <property type="match status" value="1"/>
</dbReference>
<protein>
    <submittedName>
        <fullName evidence="5">LacI family transcriptional regulator</fullName>
    </submittedName>
</protein>
<sequence length="327" mass="34216">MAELAGVSIKTVSEVVNRTGRVAPATTARVEDAVVRLGYRPNLSARRLRSGRAGAIGLVVPELGSSGYFAELAELVVSRAARHGVAVLIEETGGVRERERDALLGPRRSQLDGMLLNALRLTDDDVPGVPDGFPVVLLGERQVGALDRVAFDNAAAARLVTEHLLEVGARRILVVGGDPSVSESAVQRLAGHRAALEAAGRPAAVRHVVTTQWDHESGLAAIAGALAAGTDFDAVLGLNDALALGVVRGLLDAGRRTPQDVLVAGIDDIHTARFTTPRLTTVDARRPAIVERALALLLARITGADDEGGLVELEPSLVVRESTTPAT</sequence>
<dbReference type="CDD" id="cd06267">
    <property type="entry name" value="PBP1_LacI_sugar_binding-like"/>
    <property type="match status" value="1"/>
</dbReference>